<reference evidence="7 8" key="1">
    <citation type="submission" date="2021-03" db="EMBL/GenBank/DDBJ databases">
        <title>Antimicrobial resistance genes in bacteria isolated from Japanese honey, and their potential for conferring macrolide and lincosamide resistance in the American foulbrood pathogen Paenibacillus larvae.</title>
        <authorList>
            <person name="Okamoto M."/>
            <person name="Kumagai M."/>
            <person name="Kanamori H."/>
            <person name="Takamatsu D."/>
        </authorList>
    </citation>
    <scope>NUCLEOTIDE SEQUENCE [LARGE SCALE GENOMIC DNA]</scope>
    <source>
        <strain evidence="7 8">J41TS12</strain>
    </source>
</reference>
<evidence type="ECO:0000313" key="7">
    <source>
        <dbReference type="EMBL" id="GIO35179.1"/>
    </source>
</evidence>
<evidence type="ECO:0000256" key="2">
    <source>
        <dbReference type="ARBA" id="ARBA00022670"/>
    </source>
</evidence>
<dbReference type="SUPFAM" id="SSF47090">
    <property type="entry name" value="PGBD-like"/>
    <property type="match status" value="1"/>
</dbReference>
<proteinExistence type="inferred from homology"/>
<evidence type="ECO:0000256" key="4">
    <source>
        <dbReference type="ARBA" id="ARBA00022825"/>
    </source>
</evidence>
<dbReference type="InterPro" id="IPR029045">
    <property type="entry name" value="ClpP/crotonase-like_dom_sf"/>
</dbReference>
<dbReference type="RefSeq" id="WP_212937652.1">
    <property type="nucleotide sequence ID" value="NZ_BORR01000001.1"/>
</dbReference>
<dbReference type="EMBL" id="BORR01000001">
    <property type="protein sequence ID" value="GIO35179.1"/>
    <property type="molecule type" value="Genomic_DNA"/>
</dbReference>
<comment type="similarity">
    <text evidence="1 5">Belongs to the peptidase S41A family.</text>
</comment>
<evidence type="ECO:0000313" key="8">
    <source>
        <dbReference type="Proteomes" id="UP000681162"/>
    </source>
</evidence>
<organism evidence="7 8">
    <name type="scientific">Paenibacillus antibioticophila</name>
    <dbReference type="NCBI Taxonomy" id="1274374"/>
    <lineage>
        <taxon>Bacteria</taxon>
        <taxon>Bacillati</taxon>
        <taxon>Bacillota</taxon>
        <taxon>Bacilli</taxon>
        <taxon>Bacillales</taxon>
        <taxon>Paenibacillaceae</taxon>
        <taxon>Paenibacillus</taxon>
    </lineage>
</organism>
<dbReference type="CDD" id="cd07560">
    <property type="entry name" value="Peptidase_S41_CPP"/>
    <property type="match status" value="1"/>
</dbReference>
<dbReference type="PANTHER" id="PTHR32060">
    <property type="entry name" value="TAIL-SPECIFIC PROTEASE"/>
    <property type="match status" value="1"/>
</dbReference>
<comment type="caution">
    <text evidence="7">The sequence shown here is derived from an EMBL/GenBank/DDBJ whole genome shotgun (WGS) entry which is preliminary data.</text>
</comment>
<dbReference type="AlphaFoldDB" id="A0A919XLW8"/>
<dbReference type="GO" id="GO:0008236">
    <property type="term" value="F:serine-type peptidase activity"/>
    <property type="evidence" value="ECO:0007669"/>
    <property type="project" value="UniProtKB-KW"/>
</dbReference>
<dbReference type="InterPro" id="IPR036365">
    <property type="entry name" value="PGBD-like_sf"/>
</dbReference>
<dbReference type="GO" id="GO:0006508">
    <property type="term" value="P:proteolysis"/>
    <property type="evidence" value="ECO:0007669"/>
    <property type="project" value="UniProtKB-KW"/>
</dbReference>
<dbReference type="SMART" id="SM00245">
    <property type="entry name" value="TSPc"/>
    <property type="match status" value="1"/>
</dbReference>
<dbReference type="InterPro" id="IPR001478">
    <property type="entry name" value="PDZ"/>
</dbReference>
<evidence type="ECO:0000256" key="3">
    <source>
        <dbReference type="ARBA" id="ARBA00022801"/>
    </source>
</evidence>
<dbReference type="InterPro" id="IPR055210">
    <property type="entry name" value="CtpA/B_N"/>
</dbReference>
<dbReference type="Gene3D" id="1.10.101.10">
    <property type="entry name" value="PGBD-like superfamily/PGBD"/>
    <property type="match status" value="1"/>
</dbReference>
<evidence type="ECO:0000256" key="1">
    <source>
        <dbReference type="ARBA" id="ARBA00009179"/>
    </source>
</evidence>
<dbReference type="GO" id="GO:0004175">
    <property type="term" value="F:endopeptidase activity"/>
    <property type="evidence" value="ECO:0007669"/>
    <property type="project" value="TreeGrafter"/>
</dbReference>
<dbReference type="Gene3D" id="2.30.42.10">
    <property type="match status" value="1"/>
</dbReference>
<dbReference type="Pfam" id="PF03572">
    <property type="entry name" value="Peptidase_S41"/>
    <property type="match status" value="1"/>
</dbReference>
<dbReference type="Gene3D" id="3.90.226.10">
    <property type="entry name" value="2-enoyl-CoA Hydratase, Chain A, domain 1"/>
    <property type="match status" value="1"/>
</dbReference>
<dbReference type="SUPFAM" id="SSF52096">
    <property type="entry name" value="ClpP/crotonase"/>
    <property type="match status" value="1"/>
</dbReference>
<dbReference type="GO" id="GO:0007165">
    <property type="term" value="P:signal transduction"/>
    <property type="evidence" value="ECO:0007669"/>
    <property type="project" value="TreeGrafter"/>
</dbReference>
<dbReference type="NCBIfam" id="TIGR00225">
    <property type="entry name" value="prc"/>
    <property type="match status" value="1"/>
</dbReference>
<feature type="domain" description="PDZ" evidence="6">
    <location>
        <begin position="103"/>
        <end position="171"/>
    </location>
</feature>
<dbReference type="PROSITE" id="PS50106">
    <property type="entry name" value="PDZ"/>
    <property type="match status" value="1"/>
</dbReference>
<dbReference type="InterPro" id="IPR002477">
    <property type="entry name" value="Peptidoglycan-bd-like"/>
</dbReference>
<dbReference type="Pfam" id="PF17820">
    <property type="entry name" value="PDZ_6"/>
    <property type="match status" value="1"/>
</dbReference>
<evidence type="ECO:0000256" key="5">
    <source>
        <dbReference type="RuleBase" id="RU004404"/>
    </source>
</evidence>
<gene>
    <name evidence="7" type="primary">ctpB</name>
    <name evidence="7" type="ORF">J41TS12_00400</name>
</gene>
<dbReference type="Pfam" id="PF01471">
    <property type="entry name" value="PG_binding_1"/>
    <property type="match status" value="1"/>
</dbReference>
<dbReference type="InterPro" id="IPR041489">
    <property type="entry name" value="PDZ_6"/>
</dbReference>
<dbReference type="Proteomes" id="UP000681162">
    <property type="component" value="Unassembled WGS sequence"/>
</dbReference>
<dbReference type="InterPro" id="IPR036366">
    <property type="entry name" value="PGBDSf"/>
</dbReference>
<keyword evidence="3 5" id="KW-0378">Hydrolase</keyword>
<dbReference type="InterPro" id="IPR005151">
    <property type="entry name" value="Tail-specific_protease"/>
</dbReference>
<dbReference type="Pfam" id="PF22694">
    <property type="entry name" value="CtpB_N-like"/>
    <property type="match status" value="1"/>
</dbReference>
<name>A0A919XLW8_9BACL</name>
<dbReference type="PANTHER" id="PTHR32060:SF29">
    <property type="entry name" value="CARBOXY-TERMINAL PROCESSING PROTEASE CTPB"/>
    <property type="match status" value="1"/>
</dbReference>
<accession>A0A919XLW8</accession>
<keyword evidence="8" id="KW-1185">Reference proteome</keyword>
<dbReference type="Gene3D" id="3.30.750.44">
    <property type="match status" value="1"/>
</dbReference>
<dbReference type="CDD" id="cd06782">
    <property type="entry name" value="cpPDZ_CPP-like"/>
    <property type="match status" value="1"/>
</dbReference>
<sequence>MYKKRTVAIVVVGAMIVSSLLTLTLTGQWSFAGTSPLQSGLFADSPGTSTNKDDIKKIETALKLVENNYVEGVDRQKLVDGAIDGMMSAVGDPFSSYMGPETAQQFSEQIEGSFSGIGAEVSMENGNVVVVSPIKGSPAEKAGIQPKDILLSVNGESFEGLSLNEAVAKIRGPKGTEAKIKVKRAGASATMEYSIIRDDIALETVYAEMKSDGVGVIEITEFSMNTAERFKTELDALEKQGMKGLVIDVRNNPGGVLQIVEEMTELFVPKGKVIVQVEDKNKQRQKTLSSGTGKAYPIAVVTNKGSASASEILAGALKESAGATLVGDATYGKGTVQTSFTKEFGDGSLLKVTIAKWLTPSGEWIHKKGIEPNVAVSQPDYFTVAPINKENTYKYDMLGEDIKSAQVMLKGLGYEPGRSDGYFNRATEAAVKKFQGDQKLEATGIIDEKTAAALESQLIEHIRDPKNDLQMNRAIEVIRKEIGAAVSKK</sequence>
<keyword evidence="2 5" id="KW-0645">Protease</keyword>
<dbReference type="SUPFAM" id="SSF50156">
    <property type="entry name" value="PDZ domain-like"/>
    <property type="match status" value="1"/>
</dbReference>
<dbReference type="InterPro" id="IPR036034">
    <property type="entry name" value="PDZ_sf"/>
</dbReference>
<dbReference type="SMART" id="SM00228">
    <property type="entry name" value="PDZ"/>
    <property type="match status" value="1"/>
</dbReference>
<dbReference type="InterPro" id="IPR004447">
    <property type="entry name" value="Peptidase_S41A"/>
</dbReference>
<protein>
    <submittedName>
        <fullName evidence="7">Carboxy-terminal processing protease CtpB</fullName>
    </submittedName>
</protein>
<evidence type="ECO:0000259" key="6">
    <source>
        <dbReference type="PROSITE" id="PS50106"/>
    </source>
</evidence>
<dbReference type="FunFam" id="2.30.42.10:FF:000063">
    <property type="entry name" value="Peptidase, S41 family"/>
    <property type="match status" value="1"/>
</dbReference>
<keyword evidence="4 5" id="KW-0720">Serine protease</keyword>
<dbReference type="GO" id="GO:0030288">
    <property type="term" value="C:outer membrane-bounded periplasmic space"/>
    <property type="evidence" value="ECO:0007669"/>
    <property type="project" value="TreeGrafter"/>
</dbReference>